<proteinExistence type="predicted"/>
<dbReference type="Proteomes" id="UP000323732">
    <property type="component" value="Unassembled WGS sequence"/>
</dbReference>
<gene>
    <name evidence="5" type="ORF">FZD47_20410</name>
</gene>
<dbReference type="PANTHER" id="PTHR43280:SF2">
    <property type="entry name" value="HTH-TYPE TRANSCRIPTIONAL REGULATOR EXSA"/>
    <property type="match status" value="1"/>
</dbReference>
<dbReference type="InterPro" id="IPR009057">
    <property type="entry name" value="Homeodomain-like_sf"/>
</dbReference>
<dbReference type="AlphaFoldDB" id="A0A5D4SAA7"/>
<name>A0A5D4SAA7_9BACI</name>
<dbReference type="SUPFAM" id="SSF46689">
    <property type="entry name" value="Homeodomain-like"/>
    <property type="match status" value="2"/>
</dbReference>
<dbReference type="Gene3D" id="1.10.10.60">
    <property type="entry name" value="Homeodomain-like"/>
    <property type="match status" value="2"/>
</dbReference>
<keyword evidence="1" id="KW-0805">Transcription regulation</keyword>
<dbReference type="RefSeq" id="WP_148950722.1">
    <property type="nucleotide sequence ID" value="NZ_VTES01000006.1"/>
</dbReference>
<comment type="caution">
    <text evidence="5">The sequence shown here is derived from an EMBL/GenBank/DDBJ whole genome shotgun (WGS) entry which is preliminary data.</text>
</comment>
<dbReference type="Pfam" id="PF12833">
    <property type="entry name" value="HTH_18"/>
    <property type="match status" value="1"/>
</dbReference>
<dbReference type="PROSITE" id="PS00041">
    <property type="entry name" value="HTH_ARAC_FAMILY_1"/>
    <property type="match status" value="1"/>
</dbReference>
<dbReference type="PRINTS" id="PR00032">
    <property type="entry name" value="HTHARAC"/>
</dbReference>
<reference evidence="5 6" key="1">
    <citation type="submission" date="2019-08" db="EMBL/GenBank/DDBJ databases">
        <title>Bacillus genomes from the desert of Cuatro Cienegas, Coahuila.</title>
        <authorList>
            <person name="Olmedo-Alvarez G."/>
        </authorList>
    </citation>
    <scope>NUCLEOTIDE SEQUENCE [LARGE SCALE GENOMIC DNA]</scope>
    <source>
        <strain evidence="5 6">CH37_1T</strain>
    </source>
</reference>
<dbReference type="InterPro" id="IPR018060">
    <property type="entry name" value="HTH_AraC"/>
</dbReference>
<dbReference type="SMART" id="SM00342">
    <property type="entry name" value="HTH_ARAC"/>
    <property type="match status" value="1"/>
</dbReference>
<dbReference type="InterPro" id="IPR020449">
    <property type="entry name" value="Tscrpt_reg_AraC-type_HTH"/>
</dbReference>
<dbReference type="InterPro" id="IPR018062">
    <property type="entry name" value="HTH_AraC-typ_CS"/>
</dbReference>
<keyword evidence="3" id="KW-0804">Transcription</keyword>
<evidence type="ECO:0000256" key="2">
    <source>
        <dbReference type="ARBA" id="ARBA00023125"/>
    </source>
</evidence>
<sequence length="216" mass="25267">MNLLILLRNKSENINQQKDYYYNLFKSIKVTIIDDYDVALRLSKVEKYKLLLVMTDGQEFPETWDMKVLQSHSKCPTMIITYANELCEVSVLTFIESLQDTNVYVNSNNIIKRSIEYIEENLYNEELSLEKVAAHVYVSKCHYSRLFQKHMGKGFKAYVIDKRINKAKMLLNKGEPVTAVCYLVGYNDLTHFGRIFKRLVGVNPSKYKEKTYSKIS</sequence>
<evidence type="ECO:0000313" key="5">
    <source>
        <dbReference type="EMBL" id="TYS60575.1"/>
    </source>
</evidence>
<dbReference type="PANTHER" id="PTHR43280">
    <property type="entry name" value="ARAC-FAMILY TRANSCRIPTIONAL REGULATOR"/>
    <property type="match status" value="1"/>
</dbReference>
<dbReference type="PROSITE" id="PS01124">
    <property type="entry name" value="HTH_ARAC_FAMILY_2"/>
    <property type="match status" value="1"/>
</dbReference>
<keyword evidence="2" id="KW-0238">DNA-binding</keyword>
<evidence type="ECO:0000256" key="3">
    <source>
        <dbReference type="ARBA" id="ARBA00023163"/>
    </source>
</evidence>
<dbReference type="GO" id="GO:0003700">
    <property type="term" value="F:DNA-binding transcription factor activity"/>
    <property type="evidence" value="ECO:0007669"/>
    <property type="project" value="InterPro"/>
</dbReference>
<evidence type="ECO:0000313" key="6">
    <source>
        <dbReference type="Proteomes" id="UP000323732"/>
    </source>
</evidence>
<accession>A0A5D4SAA7</accession>
<dbReference type="EMBL" id="VTES01000006">
    <property type="protein sequence ID" value="TYS60575.1"/>
    <property type="molecule type" value="Genomic_DNA"/>
</dbReference>
<protein>
    <submittedName>
        <fullName evidence="5">Helix-turn-helix transcriptional regulator</fullName>
    </submittedName>
</protein>
<feature type="domain" description="HTH araC/xylS-type" evidence="4">
    <location>
        <begin position="112"/>
        <end position="210"/>
    </location>
</feature>
<evidence type="ECO:0000256" key="1">
    <source>
        <dbReference type="ARBA" id="ARBA00023015"/>
    </source>
</evidence>
<dbReference type="GO" id="GO:0043565">
    <property type="term" value="F:sequence-specific DNA binding"/>
    <property type="evidence" value="ECO:0007669"/>
    <property type="project" value="InterPro"/>
</dbReference>
<evidence type="ECO:0000259" key="4">
    <source>
        <dbReference type="PROSITE" id="PS01124"/>
    </source>
</evidence>
<organism evidence="5 6">
    <name type="scientific">Bacillus infantis</name>
    <dbReference type="NCBI Taxonomy" id="324767"/>
    <lineage>
        <taxon>Bacteria</taxon>
        <taxon>Bacillati</taxon>
        <taxon>Bacillota</taxon>
        <taxon>Bacilli</taxon>
        <taxon>Bacillales</taxon>
        <taxon>Bacillaceae</taxon>
        <taxon>Bacillus</taxon>
    </lineage>
</organism>